<dbReference type="Gene3D" id="3.40.50.10320">
    <property type="entry name" value="LmbE-like"/>
    <property type="match status" value="1"/>
</dbReference>
<dbReference type="InterPro" id="IPR024078">
    <property type="entry name" value="LmbE-like_dom_sf"/>
</dbReference>
<name>A0ABN4ATI4_EMTOG</name>
<dbReference type="Pfam" id="PF02585">
    <property type="entry name" value="PIG-L"/>
    <property type="match status" value="1"/>
</dbReference>
<keyword evidence="3" id="KW-1185">Reference proteome</keyword>
<proteinExistence type="predicted"/>
<dbReference type="CDD" id="cd03143">
    <property type="entry name" value="A4_beta-galactosidase_middle_domain"/>
    <property type="match status" value="1"/>
</dbReference>
<evidence type="ECO:0000313" key="3">
    <source>
        <dbReference type="Proteomes" id="UP000002875"/>
    </source>
</evidence>
<accession>A0ABN4ATI4</accession>
<evidence type="ECO:0000313" key="2">
    <source>
        <dbReference type="EMBL" id="AFK05148.1"/>
    </source>
</evidence>
<gene>
    <name evidence="2" type="ordered locus">Emtol_4023</name>
</gene>
<reference evidence="2 3" key="1">
    <citation type="submission" date="2011-07" db="EMBL/GenBank/DDBJ databases">
        <title>The complete genome of chromosome of Emticicia oligotrophica DSM 17448.</title>
        <authorList>
            <consortium name="US DOE Joint Genome Institute (JGI-PGF)"/>
            <person name="Lucas S."/>
            <person name="Han J."/>
            <person name="Lapidus A."/>
            <person name="Bruce D."/>
            <person name="Goodwin L."/>
            <person name="Pitluck S."/>
            <person name="Peters L."/>
            <person name="Kyrpides N."/>
            <person name="Mavromatis K."/>
            <person name="Ivanova N."/>
            <person name="Ovchinnikova G."/>
            <person name="Teshima H."/>
            <person name="Detter J.C."/>
            <person name="Tapia R."/>
            <person name="Han C."/>
            <person name="Land M."/>
            <person name="Hauser L."/>
            <person name="Markowitz V."/>
            <person name="Cheng J.-F."/>
            <person name="Hugenholtz P."/>
            <person name="Woyke T."/>
            <person name="Wu D."/>
            <person name="Tindall B."/>
            <person name="Pomrenke H."/>
            <person name="Brambilla E."/>
            <person name="Klenk H.-P."/>
            <person name="Eisen J.A."/>
        </authorList>
    </citation>
    <scope>NUCLEOTIDE SEQUENCE [LARGE SCALE GENOMIC DNA]</scope>
    <source>
        <strain evidence="2 3">DSM 17448</strain>
    </source>
</reference>
<dbReference type="SUPFAM" id="SSF102588">
    <property type="entry name" value="LmbE-like"/>
    <property type="match status" value="1"/>
</dbReference>
<sequence>MKKITAILLTLITLSTFAQTKQMNTGEILQAIKRLNVVGNVLYVAAHPDDENTLFITWLSKEKMVRAGYIAMTRGDGGQNLIGSEQGEYVGLLRTHELLGARSVDGGEQYFTRANDFGFTKTTEEALATWGKEQVLADLVWRIRNFQPDVIVNRFPPDSRAGHGHHSASAVLSEEAFKAAADPTKFPEQLKYVKTWQAKRLVWNSFSPNFQNNQPEGSFVKIQLGDYNPLLGKSYSEIAAEARSMHKSQGFGSAKTKNQRVDYALHKAGEEAKNDLFEGIDLSWKRMKGGEKVEKLINEVYNNFKPQNPSTSIPKLIEVFNAISALEENVWTNYKKKEVQELILACAGLWFEANPTDYSVSPNDKIKVNVNVVSRSNSNITLEKLVFKGTNQDTTINKKLVYNDALNIAYELKIPANTPITQPYWLVERKENGFYKVTDQVLRGLPMKPADLTCEYTFSIEGKAFTFTTPLSYKYVEPSDGEIYRYFEVRPEVTATIAEKVYAFGDNSPKDVVVTLKAGKKGVSGSLTLEVPKDWRIEPASINFDLKDKYEEKKVSFKVYPSNTASEITLKAIAKTNNGVYDRGIATVEYKHIPTLTLFPFAEAKALRIDLQKRGNQIGYIAGAGDEVPAALQQIGYQVTMLTPTELAKDLSQFDAIIVGVRAYNTEEHLKFFQDKLMDYVKNGGNVVTQYQTNAFYGVSKVKEIGPYPFAIGRGRVTDEKAEMKVLKPTHPLLNTPNKITEKDFDGWIQERGLYFSDKWSDQYETIFSIKDANETEQEGSVLYAKYGKGNFVFTALAFFRELPAGVPGAYRLFANMISVGK</sequence>
<feature type="chain" id="PRO_5046025230" evidence="1">
    <location>
        <begin position="19"/>
        <end position="822"/>
    </location>
</feature>
<organism evidence="2 3">
    <name type="scientific">Emticicia oligotrophica (strain DSM 17448 / CIP 109782 / MTCC 6937 / GPTSA100-15)</name>
    <dbReference type="NCBI Taxonomy" id="929562"/>
    <lineage>
        <taxon>Bacteria</taxon>
        <taxon>Pseudomonadati</taxon>
        <taxon>Bacteroidota</taxon>
        <taxon>Cytophagia</taxon>
        <taxon>Cytophagales</taxon>
        <taxon>Leadbetterellaceae</taxon>
        <taxon>Emticicia</taxon>
    </lineage>
</organism>
<keyword evidence="1" id="KW-0732">Signal</keyword>
<protein>
    <submittedName>
        <fullName evidence="2">LmbE family protein</fullName>
    </submittedName>
</protein>
<evidence type="ECO:0000256" key="1">
    <source>
        <dbReference type="SAM" id="SignalP"/>
    </source>
</evidence>
<dbReference type="RefSeq" id="WP_015030836.1">
    <property type="nucleotide sequence ID" value="NC_018748.1"/>
</dbReference>
<dbReference type="Gene3D" id="3.40.50.880">
    <property type="match status" value="1"/>
</dbReference>
<dbReference type="InterPro" id="IPR003737">
    <property type="entry name" value="GlcNAc_PI_deacetylase-related"/>
</dbReference>
<dbReference type="EMBL" id="CP002961">
    <property type="protein sequence ID" value="AFK05148.1"/>
    <property type="molecule type" value="Genomic_DNA"/>
</dbReference>
<dbReference type="InterPro" id="IPR029062">
    <property type="entry name" value="Class_I_gatase-like"/>
</dbReference>
<dbReference type="Proteomes" id="UP000002875">
    <property type="component" value="Chromosome"/>
</dbReference>
<feature type="signal peptide" evidence="1">
    <location>
        <begin position="1"/>
        <end position="18"/>
    </location>
</feature>
<dbReference type="SUPFAM" id="SSF52317">
    <property type="entry name" value="Class I glutamine amidotransferase-like"/>
    <property type="match status" value="1"/>
</dbReference>